<organism evidence="1 2">
    <name type="scientific">Tenebrio molitor</name>
    <name type="common">Yellow mealworm beetle</name>
    <dbReference type="NCBI Taxonomy" id="7067"/>
    <lineage>
        <taxon>Eukaryota</taxon>
        <taxon>Metazoa</taxon>
        <taxon>Ecdysozoa</taxon>
        <taxon>Arthropoda</taxon>
        <taxon>Hexapoda</taxon>
        <taxon>Insecta</taxon>
        <taxon>Pterygota</taxon>
        <taxon>Neoptera</taxon>
        <taxon>Endopterygota</taxon>
        <taxon>Coleoptera</taxon>
        <taxon>Polyphaga</taxon>
        <taxon>Cucujiformia</taxon>
        <taxon>Tenebrionidae</taxon>
        <taxon>Tenebrio</taxon>
    </lineage>
</organism>
<sequence>MESRLLPDENTISEGSYDSTAKYESIPGRIEVITIWKNMKSWLSGIYVGTTCGRI</sequence>
<gene>
    <name evidence="1" type="ORF">GEV33_015259</name>
</gene>
<evidence type="ECO:0000313" key="2">
    <source>
        <dbReference type="Proteomes" id="UP000719412"/>
    </source>
</evidence>
<name>A0A8J6L5Z2_TENMO</name>
<dbReference type="EMBL" id="JABDTM020030166">
    <property type="protein sequence ID" value="KAH0807532.1"/>
    <property type="molecule type" value="Genomic_DNA"/>
</dbReference>
<dbReference type="Proteomes" id="UP000719412">
    <property type="component" value="Unassembled WGS sequence"/>
</dbReference>
<reference evidence="1" key="1">
    <citation type="journal article" date="2020" name="J Insects Food Feed">
        <title>The yellow mealworm (Tenebrio molitor) genome: a resource for the emerging insects as food and feed industry.</title>
        <authorList>
            <person name="Eriksson T."/>
            <person name="Andere A."/>
            <person name="Kelstrup H."/>
            <person name="Emery V."/>
            <person name="Picard C."/>
        </authorList>
    </citation>
    <scope>NUCLEOTIDE SEQUENCE</scope>
    <source>
        <strain evidence="1">Stoneville</strain>
        <tissue evidence="1">Whole head</tissue>
    </source>
</reference>
<reference evidence="1" key="2">
    <citation type="submission" date="2021-08" db="EMBL/GenBank/DDBJ databases">
        <authorList>
            <person name="Eriksson T."/>
        </authorList>
    </citation>
    <scope>NUCLEOTIDE SEQUENCE</scope>
    <source>
        <strain evidence="1">Stoneville</strain>
        <tissue evidence="1">Whole head</tissue>
    </source>
</reference>
<accession>A0A8J6L5Z2</accession>
<comment type="caution">
    <text evidence="1">The sequence shown here is derived from an EMBL/GenBank/DDBJ whole genome shotgun (WGS) entry which is preliminary data.</text>
</comment>
<dbReference type="AlphaFoldDB" id="A0A8J6L5Z2"/>
<protein>
    <submittedName>
        <fullName evidence="1">Uncharacterized protein</fullName>
    </submittedName>
</protein>
<keyword evidence="2" id="KW-1185">Reference proteome</keyword>
<evidence type="ECO:0000313" key="1">
    <source>
        <dbReference type="EMBL" id="KAH0807532.1"/>
    </source>
</evidence>
<proteinExistence type="predicted"/>